<gene>
    <name evidence="1" type="ORF">Mordin_99</name>
</gene>
<evidence type="ECO:0000313" key="1">
    <source>
        <dbReference type="EMBL" id="ALA06915.1"/>
    </source>
</evidence>
<reference evidence="1 2" key="1">
    <citation type="journal article" date="2015" name="Genome Announc.">
        <title>Complete Genome Sequence of Citrobacter freundii Myophage Mordin.</title>
        <authorList>
            <person name="Guan J."/>
            <person name="Snowden J.D."/>
            <person name="Cahill J.L."/>
            <person name="Rasche E.S."/>
            <person name="Kuty Everett G.F."/>
        </authorList>
    </citation>
    <scope>NUCLEOTIDE SEQUENCE [LARGE SCALE GENOMIC DNA]</scope>
</reference>
<evidence type="ECO:0000313" key="2">
    <source>
        <dbReference type="Proteomes" id="UP000223172"/>
    </source>
</evidence>
<keyword evidence="2" id="KW-1185">Reference proteome</keyword>
<sequence length="249" mass="28357">MNKVKESDKIYIYVKANPFQRVKATVTHVSSSGVVYFRPIKNLHFKLYPDSPNLVEGHLWAGKIYSTADIDNLVFTGSFKDLLGIALSDTNSIKVEESEESEKATFEATPTMKKEATPKVRTIDVTIEAPVHSFAKLPEHESRFTTEEAGQQTHVVDNVKEYFKYFCDANPHSHMLTSPQKKFDSMLTNACEDAKKKAEEFKEATFIADRVVNHGDIEYTVRMMLKAGLTPYQIAEEIQRQFYNAMVEE</sequence>
<organism evidence="1 2">
    <name type="scientific">Citrobacter phage Mordin</name>
    <dbReference type="NCBI Taxonomy" id="1701846"/>
    <lineage>
        <taxon>Viruses</taxon>
        <taxon>Duplodnaviria</taxon>
        <taxon>Heunggongvirae</taxon>
        <taxon>Uroviricota</taxon>
        <taxon>Caudoviricetes</taxon>
        <taxon>Andersonviridae</taxon>
        <taxon>Ounavirinae</taxon>
        <taxon>Mooglevirus</taxon>
        <taxon>Mooglevirus mordin</taxon>
    </lineage>
</organism>
<accession>A0A0K2CMU1</accession>
<proteinExistence type="predicted"/>
<dbReference type="EMBL" id="KT363872">
    <property type="protein sequence ID" value="ALA06915.1"/>
    <property type="molecule type" value="Genomic_DNA"/>
</dbReference>
<protein>
    <submittedName>
        <fullName evidence="1">Uncharacterized protein</fullName>
    </submittedName>
</protein>
<dbReference type="Proteomes" id="UP000223172">
    <property type="component" value="Segment"/>
</dbReference>
<name>A0A0K2CMU1_9CAUD</name>